<evidence type="ECO:0000313" key="9">
    <source>
        <dbReference type="Proteomes" id="UP001075354"/>
    </source>
</evidence>
<evidence type="ECO:0000256" key="5">
    <source>
        <dbReference type="ARBA" id="ARBA00023136"/>
    </source>
</evidence>
<keyword evidence="9" id="KW-1185">Reference proteome</keyword>
<evidence type="ECO:0000256" key="4">
    <source>
        <dbReference type="ARBA" id="ARBA00022989"/>
    </source>
</evidence>
<dbReference type="Proteomes" id="UP001075354">
    <property type="component" value="Chromosome 1"/>
</dbReference>
<keyword evidence="4" id="KW-1133">Transmembrane helix</keyword>
<keyword evidence="5" id="KW-0472">Membrane</keyword>
<dbReference type="GO" id="GO:0016020">
    <property type="term" value="C:membrane"/>
    <property type="evidence" value="ECO:0007669"/>
    <property type="project" value="UniProtKB-SubCell"/>
</dbReference>
<comment type="similarity">
    <text evidence="2">Belongs to the Tim17/Tim22/Tim23 family.</text>
</comment>
<dbReference type="InterPro" id="IPR055299">
    <property type="entry name" value="TIMMDC1"/>
</dbReference>
<gene>
    <name evidence="8" type="ORF">ONE63_000350</name>
</gene>
<evidence type="ECO:0000256" key="6">
    <source>
        <dbReference type="ARBA" id="ARBA00040778"/>
    </source>
</evidence>
<comment type="subcellular location">
    <subcellularLocation>
        <location evidence="1">Membrane</location>
        <topology evidence="1">Multi-pass membrane protein</topology>
    </subcellularLocation>
</comment>
<dbReference type="GO" id="GO:0005739">
    <property type="term" value="C:mitochondrion"/>
    <property type="evidence" value="ECO:0007669"/>
    <property type="project" value="TreeGrafter"/>
</dbReference>
<dbReference type="PANTHER" id="PTHR13002:SF1">
    <property type="entry name" value="COMPLEX I ASSEMBLY FACTOR TIMMDC1, MITOCHONDRIAL"/>
    <property type="match status" value="1"/>
</dbReference>
<dbReference type="EMBL" id="JAPTSV010000001">
    <property type="protein sequence ID" value="KAJ1531681.1"/>
    <property type="molecule type" value="Genomic_DNA"/>
</dbReference>
<evidence type="ECO:0000256" key="2">
    <source>
        <dbReference type="ARBA" id="ARBA00008444"/>
    </source>
</evidence>
<keyword evidence="3" id="KW-0812">Transmembrane</keyword>
<comment type="caution">
    <text evidence="8">The sequence shown here is derived from an EMBL/GenBank/DDBJ whole genome shotgun (WGS) entry which is preliminary data.</text>
</comment>
<dbReference type="PANTHER" id="PTHR13002">
    <property type="entry name" value="C3ORF1 PROTEIN-RELATED"/>
    <property type="match status" value="1"/>
</dbReference>
<dbReference type="AlphaFoldDB" id="A0AAV7XYR6"/>
<sequence length="290" mass="32532">MLKRGMCSLSISLPFLFTNKEDAYKTVTDIETERRLEEFEAARPSKGWERVKYVLFRDDEYGDSSPEVENIRFVTFTCGFAGAFYGGYKSSQKAYLEFVRTNQATAFDSHMEAKRRLQDRVGVSFLRGAGQLGWRTTLFGFMFATVTNVVALYRNKEGILEYTLGGLAAGMCYRLHVGLRGVIVGGILGGTLGTIGGVTANLLCYATGYTLTDVKRAQYAYSIERERSFDRAMDLSNREDQAEHTETPEVFRRIEEDESTGRIVDNLEEIEAKAATLSQVGLKTVDIKKP</sequence>
<evidence type="ECO:0000256" key="3">
    <source>
        <dbReference type="ARBA" id="ARBA00022692"/>
    </source>
</evidence>
<protein>
    <recommendedName>
        <fullName evidence="6">Complex I assembly factor TIMMDC1, mitochondrial</fullName>
    </recommendedName>
    <alternativeName>
        <fullName evidence="7">Translocase of inner mitochondrial membrane domain-containing protein 1</fullName>
    </alternativeName>
</protein>
<evidence type="ECO:0000256" key="1">
    <source>
        <dbReference type="ARBA" id="ARBA00004141"/>
    </source>
</evidence>
<dbReference type="GO" id="GO:0032981">
    <property type="term" value="P:mitochondrial respiratory chain complex I assembly"/>
    <property type="evidence" value="ECO:0007669"/>
    <property type="project" value="InterPro"/>
</dbReference>
<evidence type="ECO:0000256" key="7">
    <source>
        <dbReference type="ARBA" id="ARBA00041344"/>
    </source>
</evidence>
<accession>A0AAV7XYR6</accession>
<evidence type="ECO:0000313" key="8">
    <source>
        <dbReference type="EMBL" id="KAJ1531681.1"/>
    </source>
</evidence>
<proteinExistence type="inferred from homology"/>
<name>A0AAV7XYR6_9NEOP</name>
<reference evidence="8" key="1">
    <citation type="submission" date="2022-12" db="EMBL/GenBank/DDBJ databases">
        <title>Chromosome-level genome assembly of the bean flower thrips Megalurothrips usitatus.</title>
        <authorList>
            <person name="Ma L."/>
            <person name="Liu Q."/>
            <person name="Li H."/>
            <person name="Cai W."/>
        </authorList>
    </citation>
    <scope>NUCLEOTIDE SEQUENCE</scope>
    <source>
        <strain evidence="8">Cailab_2022a</strain>
    </source>
</reference>
<organism evidence="8 9">
    <name type="scientific">Megalurothrips usitatus</name>
    <name type="common">bean blossom thrips</name>
    <dbReference type="NCBI Taxonomy" id="439358"/>
    <lineage>
        <taxon>Eukaryota</taxon>
        <taxon>Metazoa</taxon>
        <taxon>Ecdysozoa</taxon>
        <taxon>Arthropoda</taxon>
        <taxon>Hexapoda</taxon>
        <taxon>Insecta</taxon>
        <taxon>Pterygota</taxon>
        <taxon>Neoptera</taxon>
        <taxon>Paraneoptera</taxon>
        <taxon>Thysanoptera</taxon>
        <taxon>Terebrantia</taxon>
        <taxon>Thripoidea</taxon>
        <taxon>Thripidae</taxon>
        <taxon>Megalurothrips</taxon>
    </lineage>
</organism>
<dbReference type="Pfam" id="PF02466">
    <property type="entry name" value="Tim17"/>
    <property type="match status" value="1"/>
</dbReference>